<proteinExistence type="predicted"/>
<dbReference type="AlphaFoldDB" id="A0A420VS94"/>
<keyword evidence="2" id="KW-1185">Reference proteome</keyword>
<accession>A0A420VS94</accession>
<comment type="caution">
    <text evidence="1">The sequence shown here is derived from an EMBL/GenBank/DDBJ whole genome shotgun (WGS) entry which is preliminary data.</text>
</comment>
<sequence length="100" mass="11515">MNSPSYLWVRIKFLKKIIFKDDYWSFRCVRRSNHENGIAPYNSTVAVTSNSEVLSVRQSEDEVIQQLFQQFRFAAKLVGEKHLSASVAGQMRLAAITFLT</sequence>
<dbReference type="Proteomes" id="UP000282423">
    <property type="component" value="Unassembled WGS sequence"/>
</dbReference>
<gene>
    <name evidence="1" type="ORF">D7322_23410</name>
</gene>
<evidence type="ECO:0000313" key="2">
    <source>
        <dbReference type="Proteomes" id="UP000282423"/>
    </source>
</evidence>
<protein>
    <submittedName>
        <fullName evidence="1">Uncharacterized protein</fullName>
    </submittedName>
</protein>
<name>A0A420VS94_9SPHI</name>
<dbReference type="RefSeq" id="WP_121126618.1">
    <property type="nucleotide sequence ID" value="NZ_RBWS01000022.1"/>
</dbReference>
<evidence type="ECO:0000313" key="1">
    <source>
        <dbReference type="EMBL" id="RKO69184.1"/>
    </source>
</evidence>
<reference evidence="1 2" key="1">
    <citation type="submission" date="2018-10" db="EMBL/GenBank/DDBJ databases">
        <title>Sphingobacterium sp. M05W1-28.</title>
        <authorList>
            <person name="Cai H."/>
        </authorList>
    </citation>
    <scope>NUCLEOTIDE SEQUENCE [LARGE SCALE GENOMIC DNA]</scope>
    <source>
        <strain evidence="1 2">M05W1-28</strain>
    </source>
</reference>
<dbReference type="EMBL" id="RBWS01000022">
    <property type="protein sequence ID" value="RKO69184.1"/>
    <property type="molecule type" value="Genomic_DNA"/>
</dbReference>
<organism evidence="1 2">
    <name type="scientific">Sphingobacterium puteale</name>
    <dbReference type="NCBI Taxonomy" id="2420510"/>
    <lineage>
        <taxon>Bacteria</taxon>
        <taxon>Pseudomonadati</taxon>
        <taxon>Bacteroidota</taxon>
        <taxon>Sphingobacteriia</taxon>
        <taxon>Sphingobacteriales</taxon>
        <taxon>Sphingobacteriaceae</taxon>
        <taxon>Sphingobacterium</taxon>
    </lineage>
</organism>